<dbReference type="Proteomes" id="UP000664658">
    <property type="component" value="Unassembled WGS sequence"/>
</dbReference>
<comment type="similarity">
    <text evidence="5">Belongs to the AB hydrolase superfamily. Carboxylesterase BioH family.</text>
</comment>
<dbReference type="EMBL" id="JAFNAA010000003">
    <property type="protein sequence ID" value="MBO1107290.1"/>
    <property type="molecule type" value="Genomic_DNA"/>
</dbReference>
<dbReference type="GO" id="GO:0090499">
    <property type="term" value="F:pimelyl-[acyl-carrier protein] methyl ester esterase activity"/>
    <property type="evidence" value="ECO:0007669"/>
    <property type="project" value="UniProtKB-EC"/>
</dbReference>
<dbReference type="HAMAP" id="MF_01260">
    <property type="entry name" value="Carboxylester"/>
    <property type="match status" value="1"/>
</dbReference>
<comment type="catalytic activity">
    <reaction evidence="5">
        <text>6-carboxyhexanoyl-[ACP] methyl ester + H2O = 6-carboxyhexanoyl-[ACP] + methanol + H(+)</text>
        <dbReference type="Rhea" id="RHEA:42700"/>
        <dbReference type="Rhea" id="RHEA-COMP:9955"/>
        <dbReference type="Rhea" id="RHEA-COMP:10186"/>
        <dbReference type="ChEBI" id="CHEBI:15377"/>
        <dbReference type="ChEBI" id="CHEBI:15378"/>
        <dbReference type="ChEBI" id="CHEBI:17790"/>
        <dbReference type="ChEBI" id="CHEBI:78846"/>
        <dbReference type="ChEBI" id="CHEBI:82735"/>
        <dbReference type="EC" id="3.1.1.85"/>
    </reaction>
</comment>
<evidence type="ECO:0000313" key="8">
    <source>
        <dbReference type="Proteomes" id="UP000664658"/>
    </source>
</evidence>
<dbReference type="PANTHER" id="PTHR43194:SF5">
    <property type="entry name" value="PIMELOYL-[ACYL-CARRIER PROTEIN] METHYL ESTER ESTERASE"/>
    <property type="match status" value="1"/>
</dbReference>
<feature type="binding site" evidence="5">
    <location>
        <position position="22"/>
    </location>
    <ligand>
        <name>substrate</name>
    </ligand>
</feature>
<accession>A0A8I2B3U1</accession>
<feature type="binding site" evidence="5">
    <location>
        <begin position="143"/>
        <end position="147"/>
    </location>
    <ligand>
        <name>substrate</name>
    </ligand>
</feature>
<comment type="function">
    <text evidence="5">The physiological role of BioH is to remove the methyl group introduced by BioC when the pimeloyl moiety is complete. It allows to synthesize pimeloyl-ACP via the fatty acid synthetic pathway through the hydrolysis of the ester bonds of pimeloyl-ACP esters.</text>
</comment>
<feature type="active site" evidence="5">
    <location>
        <position position="207"/>
    </location>
</feature>
<evidence type="ECO:0000256" key="1">
    <source>
        <dbReference type="ARBA" id="ARBA00022487"/>
    </source>
</evidence>
<dbReference type="Pfam" id="PF00561">
    <property type="entry name" value="Abhydrolase_1"/>
    <property type="match status" value="1"/>
</dbReference>
<evidence type="ECO:0000259" key="6">
    <source>
        <dbReference type="Pfam" id="PF00561"/>
    </source>
</evidence>
<name>A0A8I2B3U1_PLESH</name>
<gene>
    <name evidence="5 7" type="primary">bioH</name>
    <name evidence="7" type="ORF">J2R62_03485</name>
</gene>
<dbReference type="InterPro" id="IPR000073">
    <property type="entry name" value="AB_hydrolase_1"/>
</dbReference>
<keyword evidence="3 5" id="KW-0093">Biotin biosynthesis</keyword>
<dbReference type="Gene3D" id="3.40.50.1820">
    <property type="entry name" value="alpha/beta hydrolase"/>
    <property type="match status" value="1"/>
</dbReference>
<dbReference type="InterPro" id="IPR010076">
    <property type="entry name" value="BioH"/>
</dbReference>
<comment type="subunit">
    <text evidence="5">Monomer.</text>
</comment>
<dbReference type="SUPFAM" id="SSF53474">
    <property type="entry name" value="alpha/beta-Hydrolases"/>
    <property type="match status" value="1"/>
</dbReference>
<reference evidence="7" key="1">
    <citation type="submission" date="2021-03" db="EMBL/GenBank/DDBJ databases">
        <title>Plesiomonas shigelloides zfcc0051, isolated from zebrafish feces.</title>
        <authorList>
            <person name="Vanderhoek Z."/>
            <person name="Gaulke C."/>
        </authorList>
    </citation>
    <scope>NUCLEOTIDE SEQUENCE</scope>
    <source>
        <strain evidence="7">Zfcc0051</strain>
    </source>
</reference>
<dbReference type="NCBIfam" id="TIGR01738">
    <property type="entry name" value="bioH"/>
    <property type="match status" value="1"/>
</dbReference>
<evidence type="ECO:0000313" key="7">
    <source>
        <dbReference type="EMBL" id="MBO1107290.1"/>
    </source>
</evidence>
<feature type="domain" description="AB hydrolase-1" evidence="6">
    <location>
        <begin position="16"/>
        <end position="239"/>
    </location>
</feature>
<dbReference type="InterPro" id="IPR029058">
    <property type="entry name" value="AB_hydrolase_fold"/>
</dbReference>
<evidence type="ECO:0000256" key="4">
    <source>
        <dbReference type="ARBA" id="ARBA00022801"/>
    </source>
</evidence>
<dbReference type="GO" id="GO:0005737">
    <property type="term" value="C:cytoplasm"/>
    <property type="evidence" value="ECO:0007669"/>
    <property type="project" value="UniProtKB-SubCell"/>
</dbReference>
<proteinExistence type="inferred from homology"/>
<keyword evidence="1 5" id="KW-0719">Serine esterase</keyword>
<comment type="pathway">
    <text evidence="5">Cofactor biosynthesis; biotin biosynthesis.</text>
</comment>
<feature type="binding site" evidence="5">
    <location>
        <begin position="82"/>
        <end position="83"/>
    </location>
    <ligand>
        <name>substrate</name>
    </ligand>
</feature>
<dbReference type="InterPro" id="IPR050228">
    <property type="entry name" value="Carboxylesterase_BioH"/>
</dbReference>
<evidence type="ECO:0000256" key="2">
    <source>
        <dbReference type="ARBA" id="ARBA00022490"/>
    </source>
</evidence>
<dbReference type="EC" id="3.1.1.85" evidence="5"/>
<dbReference type="RefSeq" id="WP_207541636.1">
    <property type="nucleotide sequence ID" value="NZ_JAFNAA010000003.1"/>
</dbReference>
<dbReference type="AlphaFoldDB" id="A0A8I2B3U1"/>
<protein>
    <recommendedName>
        <fullName evidence="5">Pimeloyl-[acyl-carrier protein] methyl ester esterase</fullName>
        <ecNumber evidence="5">3.1.1.85</ecNumber>
    </recommendedName>
    <alternativeName>
        <fullName evidence="5">Biotin synthesis protein BioH</fullName>
    </alternativeName>
    <alternativeName>
        <fullName evidence="5">Carboxylesterase BioH</fullName>
    </alternativeName>
</protein>
<dbReference type="UniPathway" id="UPA00078"/>
<dbReference type="GO" id="GO:0009102">
    <property type="term" value="P:biotin biosynthetic process"/>
    <property type="evidence" value="ECO:0007669"/>
    <property type="project" value="UniProtKB-UniRule"/>
</dbReference>
<feature type="binding site" evidence="5">
    <location>
        <position position="235"/>
    </location>
    <ligand>
        <name>substrate</name>
    </ligand>
</feature>
<organism evidence="7 8">
    <name type="scientific">Plesiomonas shigelloides</name>
    <name type="common">Aeromonas shigelloides</name>
    <dbReference type="NCBI Taxonomy" id="703"/>
    <lineage>
        <taxon>Bacteria</taxon>
        <taxon>Pseudomonadati</taxon>
        <taxon>Pseudomonadota</taxon>
        <taxon>Gammaproteobacteria</taxon>
        <taxon>Enterobacterales</taxon>
        <taxon>Enterobacteriaceae</taxon>
        <taxon>Plesiomonas</taxon>
    </lineage>
</organism>
<evidence type="ECO:0000256" key="5">
    <source>
        <dbReference type="HAMAP-Rule" id="MF_01260"/>
    </source>
</evidence>
<feature type="active site" evidence="5">
    <location>
        <position position="235"/>
    </location>
</feature>
<keyword evidence="2 5" id="KW-0963">Cytoplasm</keyword>
<dbReference type="PANTHER" id="PTHR43194">
    <property type="entry name" value="HYDROLASE ALPHA/BETA FOLD FAMILY"/>
    <property type="match status" value="1"/>
</dbReference>
<comment type="caution">
    <text evidence="7">The sequence shown here is derived from an EMBL/GenBank/DDBJ whole genome shotgun (WGS) entry which is preliminary data.</text>
</comment>
<feature type="active site" description="Nucleophile" evidence="5">
    <location>
        <position position="82"/>
    </location>
</feature>
<keyword evidence="4 5" id="KW-0378">Hydrolase</keyword>
<comment type="subcellular location">
    <subcellularLocation>
        <location evidence="5">Cytoplasm</location>
    </subcellularLocation>
</comment>
<evidence type="ECO:0000256" key="3">
    <source>
        <dbReference type="ARBA" id="ARBA00022756"/>
    </source>
</evidence>
<sequence>MQRLFWQTQGTGARDLVLLHGWGLNSAVWQPLVAELGSQFRLHLVDLPGYGRSQDFPALSLAQMAETLLAHAPEQAIWLGWSLGGLVATQVALQAPHRVSGLITLASSPRFVAEQGWRGIKPAVLADFRQQLATDYAKTVSGFMALQTLGTRSARQDTRWLKEAVLALPAPSTEVLAKGLDLLADTDHRPLLAGLSMPALRIYGRLDALVPQQVVDSVSRYWPQSQAQILTESAHAPFIAQPRDCAALIEAFCSSSQLG</sequence>